<proteinExistence type="predicted"/>
<comment type="caution">
    <text evidence="1">The sequence shown here is derived from an EMBL/GenBank/DDBJ whole genome shotgun (WGS) entry which is preliminary data.</text>
</comment>
<dbReference type="EMBL" id="JBHSLU010000012">
    <property type="protein sequence ID" value="MFC5505134.1"/>
    <property type="molecule type" value="Genomic_DNA"/>
</dbReference>
<keyword evidence="2" id="KW-1185">Reference proteome</keyword>
<evidence type="ECO:0000313" key="1">
    <source>
        <dbReference type="EMBL" id="MFC5505134.1"/>
    </source>
</evidence>
<name>A0ABW0P2U2_9HYPH</name>
<organism evidence="1 2">
    <name type="scientific">Bosea massiliensis</name>
    <dbReference type="NCBI Taxonomy" id="151419"/>
    <lineage>
        <taxon>Bacteria</taxon>
        <taxon>Pseudomonadati</taxon>
        <taxon>Pseudomonadota</taxon>
        <taxon>Alphaproteobacteria</taxon>
        <taxon>Hyphomicrobiales</taxon>
        <taxon>Boseaceae</taxon>
        <taxon>Bosea</taxon>
    </lineage>
</organism>
<sequence>MSVAPLSFDEIAARLRTAALGETMALNQLELLVAQSPSEDPALRRLTIGETLRQAEALAKASEIALALARNPDLAIGLGFAPQSEALS</sequence>
<reference evidence="2" key="1">
    <citation type="journal article" date="2019" name="Int. J. Syst. Evol. Microbiol.">
        <title>The Global Catalogue of Microorganisms (GCM) 10K type strain sequencing project: providing services to taxonomists for standard genome sequencing and annotation.</title>
        <authorList>
            <consortium name="The Broad Institute Genomics Platform"/>
            <consortium name="The Broad Institute Genome Sequencing Center for Infectious Disease"/>
            <person name="Wu L."/>
            <person name="Ma J."/>
        </authorList>
    </citation>
    <scope>NUCLEOTIDE SEQUENCE [LARGE SCALE GENOMIC DNA]</scope>
    <source>
        <strain evidence="2">CCUG 43117</strain>
    </source>
</reference>
<protein>
    <submittedName>
        <fullName evidence="1">Uncharacterized protein</fullName>
    </submittedName>
</protein>
<evidence type="ECO:0000313" key="2">
    <source>
        <dbReference type="Proteomes" id="UP001596060"/>
    </source>
</evidence>
<dbReference type="Proteomes" id="UP001596060">
    <property type="component" value="Unassembled WGS sequence"/>
</dbReference>
<dbReference type="RefSeq" id="WP_377816219.1">
    <property type="nucleotide sequence ID" value="NZ_JBHSLU010000012.1"/>
</dbReference>
<gene>
    <name evidence="1" type="ORF">ACFPN9_07680</name>
</gene>
<accession>A0ABW0P2U2</accession>